<reference evidence="1" key="1">
    <citation type="submission" date="2023-04" db="EMBL/GenBank/DDBJ databases">
        <title>A chromosome-level genome assembly of the parasitoid wasp Eretmocerus hayati.</title>
        <authorList>
            <person name="Zhong Y."/>
            <person name="Liu S."/>
            <person name="Liu Y."/>
        </authorList>
    </citation>
    <scope>NUCLEOTIDE SEQUENCE</scope>
    <source>
        <strain evidence="1">ZJU_SS_LIU_2023</strain>
    </source>
</reference>
<evidence type="ECO:0000313" key="2">
    <source>
        <dbReference type="Proteomes" id="UP001239111"/>
    </source>
</evidence>
<proteinExistence type="predicted"/>
<accession>A0ACC2P5V9</accession>
<protein>
    <submittedName>
        <fullName evidence="1">Uncharacterized protein</fullName>
    </submittedName>
</protein>
<dbReference type="EMBL" id="CM056742">
    <property type="protein sequence ID" value="KAJ8677160.1"/>
    <property type="molecule type" value="Genomic_DNA"/>
</dbReference>
<organism evidence="1 2">
    <name type="scientific">Eretmocerus hayati</name>
    <dbReference type="NCBI Taxonomy" id="131215"/>
    <lineage>
        <taxon>Eukaryota</taxon>
        <taxon>Metazoa</taxon>
        <taxon>Ecdysozoa</taxon>
        <taxon>Arthropoda</taxon>
        <taxon>Hexapoda</taxon>
        <taxon>Insecta</taxon>
        <taxon>Pterygota</taxon>
        <taxon>Neoptera</taxon>
        <taxon>Endopterygota</taxon>
        <taxon>Hymenoptera</taxon>
        <taxon>Apocrita</taxon>
        <taxon>Proctotrupomorpha</taxon>
        <taxon>Chalcidoidea</taxon>
        <taxon>Aphelinidae</taxon>
        <taxon>Aphelininae</taxon>
        <taxon>Eretmocerus</taxon>
    </lineage>
</organism>
<gene>
    <name evidence="1" type="ORF">QAD02_012947</name>
</gene>
<keyword evidence="2" id="KW-1185">Reference proteome</keyword>
<evidence type="ECO:0000313" key="1">
    <source>
        <dbReference type="EMBL" id="KAJ8677160.1"/>
    </source>
</evidence>
<sequence>MNSKDVGGHSSCSLVSAIMWDSPARTAPSDDDRPVKDSNASSDLEQHNNSRRLKSRQELSCIDRWSLTQDNMIENQFHVQRGGQSYSTMSRVPKALLLYGMSERYRGSNNPKNFCGHT</sequence>
<comment type="caution">
    <text evidence="1">The sequence shown here is derived from an EMBL/GenBank/DDBJ whole genome shotgun (WGS) entry which is preliminary data.</text>
</comment>
<dbReference type="Proteomes" id="UP001239111">
    <property type="component" value="Chromosome 2"/>
</dbReference>
<name>A0ACC2P5V9_9HYME</name>